<protein>
    <submittedName>
        <fullName evidence="2">Uncharacterized protein</fullName>
    </submittedName>
</protein>
<proteinExistence type="predicted"/>
<feature type="chain" id="PRO_5025570851" evidence="1">
    <location>
        <begin position="22"/>
        <end position="415"/>
    </location>
</feature>
<name>A0A6C2U355_PONDE</name>
<dbReference type="AlphaFoldDB" id="A0A6C2U355"/>
<evidence type="ECO:0000256" key="1">
    <source>
        <dbReference type="SAM" id="SignalP"/>
    </source>
</evidence>
<dbReference type="Proteomes" id="UP000366872">
    <property type="component" value="Unassembled WGS sequence"/>
</dbReference>
<organism evidence="2 3">
    <name type="scientific">Pontiella desulfatans</name>
    <dbReference type="NCBI Taxonomy" id="2750659"/>
    <lineage>
        <taxon>Bacteria</taxon>
        <taxon>Pseudomonadati</taxon>
        <taxon>Kiritimatiellota</taxon>
        <taxon>Kiritimatiellia</taxon>
        <taxon>Kiritimatiellales</taxon>
        <taxon>Pontiellaceae</taxon>
        <taxon>Pontiella</taxon>
    </lineage>
</organism>
<feature type="signal peptide" evidence="1">
    <location>
        <begin position="1"/>
        <end position="21"/>
    </location>
</feature>
<evidence type="ECO:0000313" key="2">
    <source>
        <dbReference type="EMBL" id="VGO14295.1"/>
    </source>
</evidence>
<sequence>MKNWKIIIGLVLALGATVAQAAITVPGADGSDGALLITENTQIDLSLATTGAWDDAGTGNGVYDSNKWAVVFKYSSVVVTNGATLTFANHPSRAPVVWLVNGDVTILGTVNLDGQGSMPRYSNIHAEGGPGGFRGGLGDATGLSRSAGLGVGGGRTDFSYTHGAGGSYGTVGENNTAAAYGNPSLIPLIGGSGGAGSNSGDCGGAGGGAILIAATQAITLNGTIRAIGGAGISYNAEDSGSGSGGGIRLVSDSLSGTGSIIAYGNTAYWDGGEGRIRVERVTNDGNFSISPDPSVLGLESGATALLWPPAGAPEVRIVSVGGVSIPGDPRASFGAYGADAALPQTNSTQIVVETTNVESASQVLVRLTPRHSGTYAQYAATLSATNNLDPLVLRWIAQPTVKIGYSAVQVRVVRP</sequence>
<accession>A0A6C2U355</accession>
<keyword evidence="1" id="KW-0732">Signal</keyword>
<dbReference type="EMBL" id="CAAHFG010000001">
    <property type="protein sequence ID" value="VGO14295.1"/>
    <property type="molecule type" value="Genomic_DNA"/>
</dbReference>
<keyword evidence="3" id="KW-1185">Reference proteome</keyword>
<evidence type="ECO:0000313" key="3">
    <source>
        <dbReference type="Proteomes" id="UP000366872"/>
    </source>
</evidence>
<gene>
    <name evidence="2" type="ORF">PDESU_02854</name>
</gene>
<dbReference type="RefSeq" id="WP_136079787.1">
    <property type="nucleotide sequence ID" value="NZ_CAAHFG010000001.1"/>
</dbReference>
<reference evidence="2 3" key="1">
    <citation type="submission" date="2019-04" db="EMBL/GenBank/DDBJ databases">
        <authorList>
            <person name="Van Vliet M D."/>
        </authorList>
    </citation>
    <scope>NUCLEOTIDE SEQUENCE [LARGE SCALE GENOMIC DNA]</scope>
    <source>
        <strain evidence="2 3">F1</strain>
    </source>
</reference>